<feature type="domain" description="Transglutaminase-like" evidence="1">
    <location>
        <begin position="2"/>
        <end position="62"/>
    </location>
</feature>
<dbReference type="SUPFAM" id="SSF54001">
    <property type="entry name" value="Cysteine proteinases"/>
    <property type="match status" value="1"/>
</dbReference>
<gene>
    <name evidence="2" type="ORF">WJX73_001582</name>
</gene>
<evidence type="ECO:0000313" key="3">
    <source>
        <dbReference type="Proteomes" id="UP001465755"/>
    </source>
</evidence>
<evidence type="ECO:0000313" key="2">
    <source>
        <dbReference type="EMBL" id="KAK9809561.1"/>
    </source>
</evidence>
<dbReference type="Proteomes" id="UP001465755">
    <property type="component" value="Unassembled WGS sequence"/>
</dbReference>
<protein>
    <recommendedName>
        <fullName evidence="1">Transglutaminase-like domain-containing protein</fullName>
    </recommendedName>
</protein>
<sequence>MSPSQVIASGRASSMSLSIFLVDALRSLAIPARLVGTLEWRAAEGSHVWVEVWHDGHWSFFDSGEYRAVNQSWFHPYPAQLQLSGSQQHGIFAASFQHENNGVALPWAPDFSGIDVTVNYK</sequence>
<accession>A0AAW1P7Z6</accession>
<keyword evidence="3" id="KW-1185">Reference proteome</keyword>
<dbReference type="Gene3D" id="3.10.620.30">
    <property type="match status" value="1"/>
</dbReference>
<dbReference type="EMBL" id="JALJOQ010000018">
    <property type="protein sequence ID" value="KAK9809561.1"/>
    <property type="molecule type" value="Genomic_DNA"/>
</dbReference>
<reference evidence="2 3" key="1">
    <citation type="journal article" date="2024" name="Nat. Commun.">
        <title>Phylogenomics reveals the evolutionary origins of lichenization in chlorophyte algae.</title>
        <authorList>
            <person name="Puginier C."/>
            <person name="Libourel C."/>
            <person name="Otte J."/>
            <person name="Skaloud P."/>
            <person name="Haon M."/>
            <person name="Grisel S."/>
            <person name="Petersen M."/>
            <person name="Berrin J.G."/>
            <person name="Delaux P.M."/>
            <person name="Dal Grande F."/>
            <person name="Keller J."/>
        </authorList>
    </citation>
    <scope>NUCLEOTIDE SEQUENCE [LARGE SCALE GENOMIC DNA]</scope>
    <source>
        <strain evidence="2 3">SAG 2036</strain>
    </source>
</reference>
<dbReference type="Pfam" id="PF01841">
    <property type="entry name" value="Transglut_core"/>
    <property type="match status" value="1"/>
</dbReference>
<name>A0AAW1P7Z6_9CHLO</name>
<dbReference type="AlphaFoldDB" id="A0AAW1P7Z6"/>
<comment type="caution">
    <text evidence="2">The sequence shown here is derived from an EMBL/GenBank/DDBJ whole genome shotgun (WGS) entry which is preliminary data.</text>
</comment>
<dbReference type="InterPro" id="IPR002931">
    <property type="entry name" value="Transglutaminase-like"/>
</dbReference>
<evidence type="ECO:0000259" key="1">
    <source>
        <dbReference type="Pfam" id="PF01841"/>
    </source>
</evidence>
<organism evidence="2 3">
    <name type="scientific">Symbiochloris irregularis</name>
    <dbReference type="NCBI Taxonomy" id="706552"/>
    <lineage>
        <taxon>Eukaryota</taxon>
        <taxon>Viridiplantae</taxon>
        <taxon>Chlorophyta</taxon>
        <taxon>core chlorophytes</taxon>
        <taxon>Trebouxiophyceae</taxon>
        <taxon>Trebouxiales</taxon>
        <taxon>Trebouxiaceae</taxon>
        <taxon>Symbiochloris</taxon>
    </lineage>
</organism>
<proteinExistence type="predicted"/>
<dbReference type="InterPro" id="IPR038765">
    <property type="entry name" value="Papain-like_cys_pep_sf"/>
</dbReference>